<reference evidence="1" key="1">
    <citation type="journal article" date="2019" name="BMC Genomics">
        <title>A new reference genome for Sorghum bicolor reveals high levels of sequence similarity between sweet and grain genotypes: implications for the genetics of sugar metabolism.</title>
        <authorList>
            <person name="Cooper E.A."/>
            <person name="Brenton Z.W."/>
            <person name="Flinn B.S."/>
            <person name="Jenkins J."/>
            <person name="Shu S."/>
            <person name="Flowers D."/>
            <person name="Luo F."/>
            <person name="Wang Y."/>
            <person name="Xia P."/>
            <person name="Barry K."/>
            <person name="Daum C."/>
            <person name="Lipzen A."/>
            <person name="Yoshinaga Y."/>
            <person name="Schmutz J."/>
            <person name="Saski C."/>
            <person name="Vermerris W."/>
            <person name="Kresovich S."/>
        </authorList>
    </citation>
    <scope>NUCLEOTIDE SEQUENCE</scope>
</reference>
<evidence type="ECO:0000313" key="2">
    <source>
        <dbReference type="Proteomes" id="UP000807115"/>
    </source>
</evidence>
<evidence type="ECO:0000313" key="1">
    <source>
        <dbReference type="EMBL" id="KAG0519964.1"/>
    </source>
</evidence>
<reference evidence="1" key="2">
    <citation type="submission" date="2020-10" db="EMBL/GenBank/DDBJ databases">
        <authorList>
            <person name="Cooper E.A."/>
            <person name="Brenton Z.W."/>
            <person name="Flinn B.S."/>
            <person name="Jenkins J."/>
            <person name="Shu S."/>
            <person name="Flowers D."/>
            <person name="Luo F."/>
            <person name="Wang Y."/>
            <person name="Xia P."/>
            <person name="Barry K."/>
            <person name="Daum C."/>
            <person name="Lipzen A."/>
            <person name="Yoshinaga Y."/>
            <person name="Schmutz J."/>
            <person name="Saski C."/>
            <person name="Vermerris W."/>
            <person name="Kresovich S."/>
        </authorList>
    </citation>
    <scope>NUCLEOTIDE SEQUENCE</scope>
</reference>
<dbReference type="Proteomes" id="UP000807115">
    <property type="component" value="Chromosome 8"/>
</dbReference>
<name>A0A921QDC2_SORBI</name>
<organism evidence="1 2">
    <name type="scientific">Sorghum bicolor</name>
    <name type="common">Sorghum</name>
    <name type="synonym">Sorghum vulgare</name>
    <dbReference type="NCBI Taxonomy" id="4558"/>
    <lineage>
        <taxon>Eukaryota</taxon>
        <taxon>Viridiplantae</taxon>
        <taxon>Streptophyta</taxon>
        <taxon>Embryophyta</taxon>
        <taxon>Tracheophyta</taxon>
        <taxon>Spermatophyta</taxon>
        <taxon>Magnoliopsida</taxon>
        <taxon>Liliopsida</taxon>
        <taxon>Poales</taxon>
        <taxon>Poaceae</taxon>
        <taxon>PACMAD clade</taxon>
        <taxon>Panicoideae</taxon>
        <taxon>Andropogonodae</taxon>
        <taxon>Andropogoneae</taxon>
        <taxon>Sorghinae</taxon>
        <taxon>Sorghum</taxon>
    </lineage>
</organism>
<dbReference type="EMBL" id="CM027687">
    <property type="protein sequence ID" value="KAG0519964.1"/>
    <property type="molecule type" value="Genomic_DNA"/>
</dbReference>
<protein>
    <submittedName>
        <fullName evidence="1">Uncharacterized protein</fullName>
    </submittedName>
</protein>
<dbReference type="AlphaFoldDB" id="A0A921QDC2"/>
<comment type="caution">
    <text evidence="1">The sequence shown here is derived from an EMBL/GenBank/DDBJ whole genome shotgun (WGS) entry which is preliminary data.</text>
</comment>
<gene>
    <name evidence="1" type="ORF">BDA96_08G032500</name>
</gene>
<accession>A0A921QDC2</accession>
<proteinExistence type="predicted"/>
<sequence>MPSWGQGYHSEFSDSSSNFCFMSFNSRTFQVSKQIIVLLSHNKQTHPLVGVGSCKEE</sequence>